<dbReference type="EMBL" id="JAUYVT010000004">
    <property type="protein sequence ID" value="MDP2564401.1"/>
    <property type="molecule type" value="Genomic_DNA"/>
</dbReference>
<organism evidence="1 2">
    <name type="scientific">Pseudoalteromonas marina</name>
    <dbReference type="NCBI Taxonomy" id="267375"/>
    <lineage>
        <taxon>Bacteria</taxon>
        <taxon>Pseudomonadati</taxon>
        <taxon>Pseudomonadota</taxon>
        <taxon>Gammaproteobacteria</taxon>
        <taxon>Alteromonadales</taxon>
        <taxon>Pseudoalteromonadaceae</taxon>
        <taxon>Pseudoalteromonas</taxon>
    </lineage>
</organism>
<proteinExistence type="predicted"/>
<evidence type="ECO:0000313" key="1">
    <source>
        <dbReference type="EMBL" id="MDP2564401.1"/>
    </source>
</evidence>
<dbReference type="Proteomes" id="UP001177212">
    <property type="component" value="Unassembled WGS sequence"/>
</dbReference>
<name>A0ABT9FCC5_9GAMM</name>
<dbReference type="RefSeq" id="WP_305471678.1">
    <property type="nucleotide sequence ID" value="NZ_JAUYVT010000004.1"/>
</dbReference>
<protein>
    <submittedName>
        <fullName evidence="1">Uncharacterized protein</fullName>
    </submittedName>
</protein>
<comment type="caution">
    <text evidence="1">The sequence shown here is derived from an EMBL/GenBank/DDBJ whole genome shotgun (WGS) entry which is preliminary data.</text>
</comment>
<evidence type="ECO:0000313" key="2">
    <source>
        <dbReference type="Proteomes" id="UP001177212"/>
    </source>
</evidence>
<sequence>MKNRDHETKEKLRIEAQSKSFEVLQRRLNFMCDLLHQYGEQIKSMQAITHGSLYPAFSVCKGGKCCMGCLHIEWKRYYDPAKDQKKRNAIHGRAVGEKDVKSGFHCARIKNVKSRLPVGEEHRELREVIKAFESVREQRKKLVEHLKKALQSTYRFDC</sequence>
<gene>
    <name evidence="1" type="ORF">Q8W34_07125</name>
</gene>
<accession>A0ABT9FCC5</accession>
<reference evidence="1" key="1">
    <citation type="submission" date="2023-07" db="EMBL/GenBank/DDBJ databases">
        <title>Genome content predicts the carbon catabolic preferences of heterotrophic bacteria.</title>
        <authorList>
            <person name="Gralka M."/>
        </authorList>
    </citation>
    <scope>NUCLEOTIDE SEQUENCE</scope>
    <source>
        <strain evidence="1">4G09</strain>
    </source>
</reference>
<keyword evidence="2" id="KW-1185">Reference proteome</keyword>